<dbReference type="Proteomes" id="UP000522081">
    <property type="component" value="Unassembled WGS sequence"/>
</dbReference>
<organism evidence="8 9">
    <name type="scientific">Novosphingobium marinum</name>
    <dbReference type="NCBI Taxonomy" id="1514948"/>
    <lineage>
        <taxon>Bacteria</taxon>
        <taxon>Pseudomonadati</taxon>
        <taxon>Pseudomonadota</taxon>
        <taxon>Alphaproteobacteria</taxon>
        <taxon>Sphingomonadales</taxon>
        <taxon>Sphingomonadaceae</taxon>
        <taxon>Novosphingobium</taxon>
    </lineage>
</organism>
<dbReference type="PANTHER" id="PTHR37422:SF13">
    <property type="entry name" value="LIPOPOLYSACCHARIDE BIOSYNTHESIS PROTEIN PA4999-RELATED"/>
    <property type="match status" value="1"/>
</dbReference>
<feature type="domain" description="O-antigen ligase-related" evidence="6">
    <location>
        <begin position="210"/>
        <end position="358"/>
    </location>
</feature>
<evidence type="ECO:0000313" key="8">
    <source>
        <dbReference type="EMBL" id="NYH95756.1"/>
    </source>
</evidence>
<feature type="transmembrane region" description="Helical" evidence="5">
    <location>
        <begin position="244"/>
        <end position="261"/>
    </location>
</feature>
<feature type="transmembrane region" description="Helical" evidence="5">
    <location>
        <begin position="76"/>
        <end position="97"/>
    </location>
</feature>
<evidence type="ECO:0000256" key="2">
    <source>
        <dbReference type="ARBA" id="ARBA00022692"/>
    </source>
</evidence>
<evidence type="ECO:0000259" key="6">
    <source>
        <dbReference type="Pfam" id="PF04932"/>
    </source>
</evidence>
<keyword evidence="2 5" id="KW-0812">Transmembrane</keyword>
<dbReference type="GO" id="GO:0016020">
    <property type="term" value="C:membrane"/>
    <property type="evidence" value="ECO:0007669"/>
    <property type="project" value="UniProtKB-SubCell"/>
</dbReference>
<evidence type="ECO:0000256" key="3">
    <source>
        <dbReference type="ARBA" id="ARBA00022989"/>
    </source>
</evidence>
<dbReference type="EMBL" id="JACBZF010000003">
    <property type="protein sequence ID" value="NYH95756.1"/>
    <property type="molecule type" value="Genomic_DNA"/>
</dbReference>
<keyword evidence="3 5" id="KW-1133">Transmembrane helix</keyword>
<feature type="transmembrane region" description="Helical" evidence="5">
    <location>
        <begin position="103"/>
        <end position="121"/>
    </location>
</feature>
<comment type="caution">
    <text evidence="8">The sequence shown here is derived from an EMBL/GenBank/DDBJ whole genome shotgun (WGS) entry which is preliminary data.</text>
</comment>
<protein>
    <submittedName>
        <fullName evidence="8">Putative O-glycosylation ligase (Exosortase A-associated)</fullName>
    </submittedName>
</protein>
<dbReference type="InterPro" id="IPR051533">
    <property type="entry name" value="WaaL-like"/>
</dbReference>
<feature type="domain" description="DUF5935" evidence="7">
    <location>
        <begin position="1"/>
        <end position="193"/>
    </location>
</feature>
<dbReference type="InterPro" id="IPR045979">
    <property type="entry name" value="DUF5935"/>
</dbReference>
<evidence type="ECO:0000256" key="4">
    <source>
        <dbReference type="ARBA" id="ARBA00023136"/>
    </source>
</evidence>
<name>A0A7Y9XW86_9SPHN</name>
<gene>
    <name evidence="8" type="ORF">FHS75_002085</name>
</gene>
<dbReference type="Pfam" id="PF04932">
    <property type="entry name" value="Wzy_C"/>
    <property type="match status" value="1"/>
</dbReference>
<dbReference type="InterPro" id="IPR007016">
    <property type="entry name" value="O-antigen_ligase-rel_domated"/>
</dbReference>
<dbReference type="GO" id="GO:0016874">
    <property type="term" value="F:ligase activity"/>
    <property type="evidence" value="ECO:0007669"/>
    <property type="project" value="UniProtKB-KW"/>
</dbReference>
<evidence type="ECO:0000256" key="1">
    <source>
        <dbReference type="ARBA" id="ARBA00004141"/>
    </source>
</evidence>
<comment type="subcellular location">
    <subcellularLocation>
        <location evidence="1">Membrane</location>
        <topology evidence="1">Multi-pass membrane protein</topology>
    </subcellularLocation>
</comment>
<keyword evidence="4 5" id="KW-0472">Membrane</keyword>
<dbReference type="RefSeq" id="WP_179407654.1">
    <property type="nucleotide sequence ID" value="NZ_BMGF01000003.1"/>
</dbReference>
<evidence type="ECO:0000256" key="5">
    <source>
        <dbReference type="SAM" id="Phobius"/>
    </source>
</evidence>
<feature type="transmembrane region" description="Helical" evidence="5">
    <location>
        <begin position="166"/>
        <end position="189"/>
    </location>
</feature>
<sequence length="460" mass="51151">MVDLALTAFVLGLLGLGLRRPFIWVMAYLYIDIVAPQKISWFLLSSVPVSLIVFLAAFGGWIAADSKEGSRFTLRQGLIVLLMAYCGYTTLGADFPIDAANKWSWVWKALLFAIFLPLTLRTRLRIEATALVMVLSAATIIIPAGIKTSLGGGGYGSLHLLVNDNTGLYEGSILSCVAIAIIPLIVWLAKHGTVFPGDWRARVFAFALGFACLLIPIGTQARTGLVCIAVLVMLSLRNVKRRFLYVSLIGAVGLLAIPFLPQSFTERMETIENHQADESASTRIAVWKWTWEYVQDHPLGGGFDAYRGNEIRYQTREKESSGSTVAIESETVVDAARAYHSSYFEMLGEQGWPGFILWSWLQLLGLWQMERLRRRWRNRTGEGERWQAPLASALQNAQAIYLVGSLFVGIAYQPFVLMLIGLQCGLWGYLQRVEARREPVRSIRKRPRPLAPAPAPDALA</sequence>
<proteinExistence type="predicted"/>
<dbReference type="AlphaFoldDB" id="A0A7Y9XW86"/>
<dbReference type="Pfam" id="PF19358">
    <property type="entry name" value="DUF5935"/>
    <property type="match status" value="1"/>
</dbReference>
<evidence type="ECO:0000313" key="9">
    <source>
        <dbReference type="Proteomes" id="UP000522081"/>
    </source>
</evidence>
<accession>A0A7Y9XW86</accession>
<keyword evidence="8" id="KW-0436">Ligase</keyword>
<evidence type="ECO:0000259" key="7">
    <source>
        <dbReference type="Pfam" id="PF19358"/>
    </source>
</evidence>
<feature type="transmembrane region" description="Helical" evidence="5">
    <location>
        <begin position="410"/>
        <end position="430"/>
    </location>
</feature>
<reference evidence="8 9" key="1">
    <citation type="submission" date="2020-07" db="EMBL/GenBank/DDBJ databases">
        <title>Genomic Encyclopedia of Type Strains, Phase IV (KMG-IV): sequencing the most valuable type-strain genomes for metagenomic binning, comparative biology and taxonomic classification.</title>
        <authorList>
            <person name="Goeker M."/>
        </authorList>
    </citation>
    <scope>NUCLEOTIDE SEQUENCE [LARGE SCALE GENOMIC DNA]</scope>
    <source>
        <strain evidence="8 9">DSM 29043</strain>
    </source>
</reference>
<keyword evidence="9" id="KW-1185">Reference proteome</keyword>
<feature type="transmembrane region" description="Helical" evidence="5">
    <location>
        <begin position="43"/>
        <end position="64"/>
    </location>
</feature>
<dbReference type="PANTHER" id="PTHR37422">
    <property type="entry name" value="TEICHURONIC ACID BIOSYNTHESIS PROTEIN TUAE"/>
    <property type="match status" value="1"/>
</dbReference>
<feature type="transmembrane region" description="Helical" evidence="5">
    <location>
        <begin position="201"/>
        <end position="217"/>
    </location>
</feature>
<feature type="transmembrane region" description="Helical" evidence="5">
    <location>
        <begin position="128"/>
        <end position="146"/>
    </location>
</feature>